<evidence type="ECO:0000256" key="2">
    <source>
        <dbReference type="ARBA" id="ARBA00022741"/>
    </source>
</evidence>
<gene>
    <name evidence="5" type="ORF">ENS19_02680</name>
</gene>
<proteinExistence type="predicted"/>
<dbReference type="InterPro" id="IPR003593">
    <property type="entry name" value="AAA+_ATPase"/>
</dbReference>
<keyword evidence="2" id="KW-0547">Nucleotide-binding</keyword>
<dbReference type="InterPro" id="IPR017871">
    <property type="entry name" value="ABC_transporter-like_CS"/>
</dbReference>
<protein>
    <submittedName>
        <fullName evidence="5">ABC transporter ATP-binding protein</fullName>
    </submittedName>
</protein>
<comment type="caution">
    <text evidence="5">The sequence shown here is derived from an EMBL/GenBank/DDBJ whole genome shotgun (WGS) entry which is preliminary data.</text>
</comment>
<dbReference type="CDD" id="cd03214">
    <property type="entry name" value="ABC_Iron-Siderophores_B12_Hemin"/>
    <property type="match status" value="1"/>
</dbReference>
<dbReference type="PANTHER" id="PTHR42734:SF19">
    <property type="entry name" value="IRON COMPOUNDS ABC TRANSPORTER, ATP-BINDING PROTEIN"/>
    <property type="match status" value="1"/>
</dbReference>
<keyword evidence="1" id="KW-0813">Transport</keyword>
<evidence type="ECO:0000256" key="3">
    <source>
        <dbReference type="ARBA" id="ARBA00022840"/>
    </source>
</evidence>
<name>A0A7C3EVZ5_9CREN</name>
<dbReference type="Gene3D" id="3.40.50.300">
    <property type="entry name" value="P-loop containing nucleotide triphosphate hydrolases"/>
    <property type="match status" value="1"/>
</dbReference>
<dbReference type="PANTHER" id="PTHR42734">
    <property type="entry name" value="METAL TRANSPORT SYSTEM ATP-BINDING PROTEIN TM_0124-RELATED"/>
    <property type="match status" value="1"/>
</dbReference>
<dbReference type="SMART" id="SM00382">
    <property type="entry name" value="AAA"/>
    <property type="match status" value="1"/>
</dbReference>
<feature type="domain" description="ABC transporter" evidence="4">
    <location>
        <begin position="2"/>
        <end position="238"/>
    </location>
</feature>
<dbReference type="InterPro" id="IPR050153">
    <property type="entry name" value="Metal_Ion_Import_ABC"/>
</dbReference>
<dbReference type="EMBL" id="DSTX01000002">
    <property type="protein sequence ID" value="HFK20163.1"/>
    <property type="molecule type" value="Genomic_DNA"/>
</dbReference>
<dbReference type="GO" id="GO:0005524">
    <property type="term" value="F:ATP binding"/>
    <property type="evidence" value="ECO:0007669"/>
    <property type="project" value="UniProtKB-KW"/>
</dbReference>
<evidence type="ECO:0000313" key="5">
    <source>
        <dbReference type="EMBL" id="HFK20163.1"/>
    </source>
</evidence>
<dbReference type="AlphaFoldDB" id="A0A7C3EVZ5"/>
<dbReference type="InterPro" id="IPR027417">
    <property type="entry name" value="P-loop_NTPase"/>
</dbReference>
<dbReference type="PROSITE" id="PS50893">
    <property type="entry name" value="ABC_TRANSPORTER_2"/>
    <property type="match status" value="1"/>
</dbReference>
<dbReference type="FunFam" id="3.40.50.300:FF:000134">
    <property type="entry name" value="Iron-enterobactin ABC transporter ATP-binding protein"/>
    <property type="match status" value="1"/>
</dbReference>
<organism evidence="5">
    <name type="scientific">Candidatus Methanomethylicus mesodigestus</name>
    <dbReference type="NCBI Taxonomy" id="1867258"/>
    <lineage>
        <taxon>Archaea</taxon>
        <taxon>Thermoproteota</taxon>
        <taxon>Methanosuratincolia</taxon>
        <taxon>Candidatus Methanomethylicales</taxon>
        <taxon>Candidatus Methanomethylicaceae</taxon>
        <taxon>Candidatus Methanomethylicus</taxon>
    </lineage>
</organism>
<evidence type="ECO:0000256" key="1">
    <source>
        <dbReference type="ARBA" id="ARBA00022448"/>
    </source>
</evidence>
<dbReference type="SUPFAM" id="SSF52540">
    <property type="entry name" value="P-loop containing nucleoside triphosphate hydrolases"/>
    <property type="match status" value="1"/>
</dbReference>
<dbReference type="GO" id="GO:0016887">
    <property type="term" value="F:ATP hydrolysis activity"/>
    <property type="evidence" value="ECO:0007669"/>
    <property type="project" value="InterPro"/>
</dbReference>
<dbReference type="Pfam" id="PF00005">
    <property type="entry name" value="ABC_tran"/>
    <property type="match status" value="1"/>
</dbReference>
<reference evidence="5" key="1">
    <citation type="journal article" date="2020" name="mSystems">
        <title>Genome- and Community-Level Interaction Insights into Carbon Utilization and Element Cycling Functions of Hydrothermarchaeota in Hydrothermal Sediment.</title>
        <authorList>
            <person name="Zhou Z."/>
            <person name="Liu Y."/>
            <person name="Xu W."/>
            <person name="Pan J."/>
            <person name="Luo Z.H."/>
            <person name="Li M."/>
        </authorList>
    </citation>
    <scope>NUCLEOTIDE SEQUENCE [LARGE SCALE GENOMIC DNA]</scope>
    <source>
        <strain evidence="5">SpSt-468</strain>
    </source>
</reference>
<dbReference type="PROSITE" id="PS00211">
    <property type="entry name" value="ABC_TRANSPORTER_1"/>
    <property type="match status" value="1"/>
</dbReference>
<accession>A0A7C3EVZ5</accession>
<dbReference type="InterPro" id="IPR003439">
    <property type="entry name" value="ABC_transporter-like_ATP-bd"/>
</dbReference>
<sequence length="254" mass="27885">MIRAHRLSFSYGSDFSLSEISLSVGEGEVVALLGPNGSGKTTLLRCMNSLVIPPPATVFVKSKDILTYPQNELAKKIGYVPQSHNPSFPFTVFDAVLMGRASHLSIFQLPSRHDEDVAELSLKMVGIYHLKDRVYTQISGGEKQLVLIARALAQEPEALLLDEPTAHLDFRNQVSVLKVIRKLGRERNLAVLMSLHEPNLALLFSDKVAIMNGGRIAAFGEAKSVVTKENIEMNYGIEVESVQKGGISYLVPKV</sequence>
<evidence type="ECO:0000259" key="4">
    <source>
        <dbReference type="PROSITE" id="PS50893"/>
    </source>
</evidence>
<keyword evidence="3 5" id="KW-0067">ATP-binding</keyword>